<dbReference type="WBParaSite" id="Hba_21415">
    <property type="protein sequence ID" value="Hba_21415"/>
    <property type="gene ID" value="Hba_21415"/>
</dbReference>
<dbReference type="SUPFAM" id="SSF81321">
    <property type="entry name" value="Family A G protein-coupled receptor-like"/>
    <property type="match status" value="1"/>
</dbReference>
<dbReference type="GO" id="GO:0008188">
    <property type="term" value="F:neuropeptide receptor activity"/>
    <property type="evidence" value="ECO:0007669"/>
    <property type="project" value="TreeGrafter"/>
</dbReference>
<dbReference type="PANTHER" id="PTHR24235">
    <property type="entry name" value="NEUROPEPTIDE Y RECEPTOR"/>
    <property type="match status" value="1"/>
</dbReference>
<keyword evidence="7" id="KW-0807">Transducer</keyword>
<evidence type="ECO:0000256" key="8">
    <source>
        <dbReference type="SAM" id="Phobius"/>
    </source>
</evidence>
<dbReference type="PANTHER" id="PTHR24235:SF2">
    <property type="entry name" value="G-PROTEIN COUPLED RECEPTORS FAMILY 1 PROFILE DOMAIN-CONTAINING PROTEIN"/>
    <property type="match status" value="1"/>
</dbReference>
<name>A0A1I7XUB6_HETBA</name>
<evidence type="ECO:0000313" key="10">
    <source>
        <dbReference type="Proteomes" id="UP000095283"/>
    </source>
</evidence>
<evidence type="ECO:0000256" key="7">
    <source>
        <dbReference type="ARBA" id="ARBA00023224"/>
    </source>
</evidence>
<evidence type="ECO:0000256" key="1">
    <source>
        <dbReference type="ARBA" id="ARBA00004141"/>
    </source>
</evidence>
<sequence length="114" mass="12984">MVVTFIGCWLPLTAVNLVKDYKIEPSFLKAQPFLWPLIAHVIAMSLVVWNPLLFFWLTRKQKRMGLSRIINTSEIVASFASRIGNSMRRMSTRSDGKLGNDQQQALSKYHMGNG</sequence>
<keyword evidence="10" id="KW-1185">Reference proteome</keyword>
<keyword evidence="4" id="KW-0297">G-protein coupled receptor</keyword>
<reference evidence="11" key="1">
    <citation type="submission" date="2016-11" db="UniProtKB">
        <authorList>
            <consortium name="WormBaseParasite"/>
        </authorList>
    </citation>
    <scope>IDENTIFICATION</scope>
</reference>
<feature type="domain" description="G-protein coupled receptors family 1 profile" evidence="9">
    <location>
        <begin position="1"/>
        <end position="54"/>
    </location>
</feature>
<evidence type="ECO:0000256" key="2">
    <source>
        <dbReference type="ARBA" id="ARBA00022692"/>
    </source>
</evidence>
<dbReference type="PROSITE" id="PS50262">
    <property type="entry name" value="G_PROTEIN_RECEP_F1_2"/>
    <property type="match status" value="1"/>
</dbReference>
<keyword evidence="3 8" id="KW-1133">Transmembrane helix</keyword>
<dbReference type="Proteomes" id="UP000095283">
    <property type="component" value="Unplaced"/>
</dbReference>
<accession>A0A1I7XUB6</accession>
<dbReference type="Gene3D" id="1.20.1070.10">
    <property type="entry name" value="Rhodopsin 7-helix transmembrane proteins"/>
    <property type="match status" value="1"/>
</dbReference>
<protein>
    <submittedName>
        <fullName evidence="11">G_PROTEIN_RECEP_F1_2 domain-containing protein</fullName>
    </submittedName>
</protein>
<dbReference type="GO" id="GO:0005886">
    <property type="term" value="C:plasma membrane"/>
    <property type="evidence" value="ECO:0007669"/>
    <property type="project" value="TreeGrafter"/>
</dbReference>
<dbReference type="AlphaFoldDB" id="A0A1I7XUB6"/>
<evidence type="ECO:0000256" key="4">
    <source>
        <dbReference type="ARBA" id="ARBA00023040"/>
    </source>
</evidence>
<proteinExistence type="predicted"/>
<keyword evidence="5 8" id="KW-0472">Membrane</keyword>
<evidence type="ECO:0000256" key="6">
    <source>
        <dbReference type="ARBA" id="ARBA00023170"/>
    </source>
</evidence>
<evidence type="ECO:0000259" key="9">
    <source>
        <dbReference type="PROSITE" id="PS50262"/>
    </source>
</evidence>
<evidence type="ECO:0000313" key="11">
    <source>
        <dbReference type="WBParaSite" id="Hba_21415"/>
    </source>
</evidence>
<keyword evidence="2 8" id="KW-0812">Transmembrane</keyword>
<keyword evidence="6" id="KW-0675">Receptor</keyword>
<evidence type="ECO:0000256" key="3">
    <source>
        <dbReference type="ARBA" id="ARBA00022989"/>
    </source>
</evidence>
<dbReference type="InterPro" id="IPR017452">
    <property type="entry name" value="GPCR_Rhodpsn_7TM"/>
</dbReference>
<feature type="transmembrane region" description="Helical" evidence="8">
    <location>
        <begin position="33"/>
        <end position="58"/>
    </location>
</feature>
<dbReference type="GO" id="GO:0042923">
    <property type="term" value="F:neuropeptide binding"/>
    <property type="evidence" value="ECO:0007669"/>
    <property type="project" value="TreeGrafter"/>
</dbReference>
<dbReference type="GO" id="GO:0043005">
    <property type="term" value="C:neuron projection"/>
    <property type="evidence" value="ECO:0007669"/>
    <property type="project" value="TreeGrafter"/>
</dbReference>
<comment type="subcellular location">
    <subcellularLocation>
        <location evidence="1">Membrane</location>
        <topology evidence="1">Multi-pass membrane protein</topology>
    </subcellularLocation>
</comment>
<organism evidence="10 11">
    <name type="scientific">Heterorhabditis bacteriophora</name>
    <name type="common">Entomopathogenic nematode worm</name>
    <dbReference type="NCBI Taxonomy" id="37862"/>
    <lineage>
        <taxon>Eukaryota</taxon>
        <taxon>Metazoa</taxon>
        <taxon>Ecdysozoa</taxon>
        <taxon>Nematoda</taxon>
        <taxon>Chromadorea</taxon>
        <taxon>Rhabditida</taxon>
        <taxon>Rhabditina</taxon>
        <taxon>Rhabditomorpha</taxon>
        <taxon>Strongyloidea</taxon>
        <taxon>Heterorhabditidae</taxon>
        <taxon>Heterorhabditis</taxon>
    </lineage>
</organism>
<evidence type="ECO:0000256" key="5">
    <source>
        <dbReference type="ARBA" id="ARBA00023136"/>
    </source>
</evidence>